<dbReference type="Proteomes" id="UP000600080">
    <property type="component" value="Unassembled WGS sequence"/>
</dbReference>
<evidence type="ECO:0000313" key="2">
    <source>
        <dbReference type="Proteomes" id="UP000600080"/>
    </source>
</evidence>
<evidence type="ECO:0000313" key="1">
    <source>
        <dbReference type="EMBL" id="GGN60648.1"/>
    </source>
</evidence>
<dbReference type="RefSeq" id="WP_189103181.1">
    <property type="nucleotide sequence ID" value="NZ_BMND01000038.1"/>
</dbReference>
<sequence length="201" mass="23070">MSGSSGEASSVDLEESARRWKKFAGYCRDGYPWEMEDYLVDVTLRSVINEAMRDGSAQFESLPEQVKREILETDSSLLSLFTTEAFPRAPESEWWIRNVPEYASRRFCQEFEEAYNVKITPNSKFDADLDDMFRLVDEGTPPVEVCLKAKNCGWYVATEPALLFRACTLVLSLQRKERRAVWAWAIGDFSDSTLQMKLSES</sequence>
<proteinExistence type="predicted"/>
<dbReference type="EMBL" id="BMND01000038">
    <property type="protein sequence ID" value="GGN60648.1"/>
    <property type="molecule type" value="Genomic_DNA"/>
</dbReference>
<reference evidence="2" key="1">
    <citation type="journal article" date="2019" name="Int. J. Syst. Evol. Microbiol.">
        <title>The Global Catalogue of Microorganisms (GCM) 10K type strain sequencing project: providing services to taxonomists for standard genome sequencing and annotation.</title>
        <authorList>
            <consortium name="The Broad Institute Genomics Platform"/>
            <consortium name="The Broad Institute Genome Sequencing Center for Infectious Disease"/>
            <person name="Wu L."/>
            <person name="Ma J."/>
        </authorList>
    </citation>
    <scope>NUCLEOTIDE SEQUENCE [LARGE SCALE GENOMIC DNA]</scope>
    <source>
        <strain evidence="2">CGMCC 4.7323</strain>
    </source>
</reference>
<name>A0ABQ2K218_9ACTN</name>
<keyword evidence="2" id="KW-1185">Reference proteome</keyword>
<organism evidence="1 2">
    <name type="scientific">Streptomyces kronopolitis</name>
    <dbReference type="NCBI Taxonomy" id="1612435"/>
    <lineage>
        <taxon>Bacteria</taxon>
        <taxon>Bacillati</taxon>
        <taxon>Actinomycetota</taxon>
        <taxon>Actinomycetes</taxon>
        <taxon>Kitasatosporales</taxon>
        <taxon>Streptomycetaceae</taxon>
        <taxon>Streptomyces</taxon>
    </lineage>
</organism>
<comment type="caution">
    <text evidence="1">The sequence shown here is derived from an EMBL/GenBank/DDBJ whole genome shotgun (WGS) entry which is preliminary data.</text>
</comment>
<gene>
    <name evidence="1" type="ORF">GCM10012285_58900</name>
</gene>
<protein>
    <submittedName>
        <fullName evidence="1">Uncharacterized protein</fullName>
    </submittedName>
</protein>
<accession>A0ABQ2K218</accession>
<dbReference type="GeneID" id="301551572"/>